<dbReference type="RefSeq" id="WP_026590922.1">
    <property type="nucleotide sequence ID" value="NZ_CP127376.1"/>
</dbReference>
<sequence>MIFIYTDFGGTHTTSLAAAYHLNKLPTDRRLTKEEILNVDYFNKLKTSDMGKIIFHGRDEKGNPVYTIGHGTSKLVVPAMKNLGEILQHQYQNNEKIIFSNTSPTVPLPMTFGGLFSRRFHIDFIGVPLLVWGAKLCCDNIQRLVSYTKEAGRMTNDSVVILENEVFK</sequence>
<dbReference type="InterPro" id="IPR021525">
    <property type="entry name" value="DUF3189"/>
</dbReference>
<name>A0ABS3NX64_9BACI</name>
<proteinExistence type="predicted"/>
<dbReference type="Pfam" id="PF11385">
    <property type="entry name" value="DUF3189"/>
    <property type="match status" value="1"/>
</dbReference>
<keyword evidence="2" id="KW-1185">Reference proteome</keyword>
<organism evidence="1 2">
    <name type="scientific">Bacillus arachidis</name>
    <dbReference type="NCBI Taxonomy" id="2819290"/>
    <lineage>
        <taxon>Bacteria</taxon>
        <taxon>Bacillati</taxon>
        <taxon>Bacillota</taxon>
        <taxon>Bacilli</taxon>
        <taxon>Bacillales</taxon>
        <taxon>Bacillaceae</taxon>
        <taxon>Bacillus</taxon>
    </lineage>
</organism>
<dbReference type="Proteomes" id="UP000677611">
    <property type="component" value="Unassembled WGS sequence"/>
</dbReference>
<protein>
    <submittedName>
        <fullName evidence="1">DUF3189 family protein</fullName>
    </submittedName>
</protein>
<evidence type="ECO:0000313" key="1">
    <source>
        <dbReference type="EMBL" id="MBO1625528.1"/>
    </source>
</evidence>
<gene>
    <name evidence="1" type="ORF">J4P90_09760</name>
</gene>
<reference evidence="1 2" key="1">
    <citation type="submission" date="2021-03" db="EMBL/GenBank/DDBJ databases">
        <title>Identification of novel Bacillus strains.</title>
        <authorList>
            <person name="Xiao Z."/>
            <person name="Li Y."/>
            <person name="Shen J."/>
        </authorList>
    </citation>
    <scope>NUCLEOTIDE SEQUENCE [LARGE SCALE GENOMIC DNA]</scope>
    <source>
        <strain evidence="1 2">SY8</strain>
    </source>
</reference>
<comment type="caution">
    <text evidence="1">The sequence shown here is derived from an EMBL/GenBank/DDBJ whole genome shotgun (WGS) entry which is preliminary data.</text>
</comment>
<dbReference type="EMBL" id="JAGDQJ010000011">
    <property type="protein sequence ID" value="MBO1625528.1"/>
    <property type="molecule type" value="Genomic_DNA"/>
</dbReference>
<evidence type="ECO:0000313" key="2">
    <source>
        <dbReference type="Proteomes" id="UP000677611"/>
    </source>
</evidence>
<accession>A0ABS3NX64</accession>